<accession>A0AAV5JHF9</accession>
<gene>
    <name evidence="1" type="ORF">SLEP1_g21681</name>
</gene>
<evidence type="ECO:0000313" key="2">
    <source>
        <dbReference type="Proteomes" id="UP001054252"/>
    </source>
</evidence>
<reference evidence="1 2" key="1">
    <citation type="journal article" date="2021" name="Commun. Biol.">
        <title>The genome of Shorea leprosula (Dipterocarpaceae) highlights the ecological relevance of drought in aseasonal tropical rainforests.</title>
        <authorList>
            <person name="Ng K.K.S."/>
            <person name="Kobayashi M.J."/>
            <person name="Fawcett J.A."/>
            <person name="Hatakeyama M."/>
            <person name="Paape T."/>
            <person name="Ng C.H."/>
            <person name="Ang C.C."/>
            <person name="Tnah L.H."/>
            <person name="Lee C.T."/>
            <person name="Nishiyama T."/>
            <person name="Sese J."/>
            <person name="O'Brien M.J."/>
            <person name="Copetti D."/>
            <person name="Mohd Noor M.I."/>
            <person name="Ong R.C."/>
            <person name="Putra M."/>
            <person name="Sireger I.Z."/>
            <person name="Indrioko S."/>
            <person name="Kosugi Y."/>
            <person name="Izuno A."/>
            <person name="Isagi Y."/>
            <person name="Lee S.L."/>
            <person name="Shimizu K.K."/>
        </authorList>
    </citation>
    <scope>NUCLEOTIDE SEQUENCE [LARGE SCALE GENOMIC DNA]</scope>
    <source>
        <strain evidence="1">214</strain>
    </source>
</reference>
<comment type="caution">
    <text evidence="1">The sequence shown here is derived from an EMBL/GenBank/DDBJ whole genome shotgun (WGS) entry which is preliminary data.</text>
</comment>
<dbReference type="Proteomes" id="UP001054252">
    <property type="component" value="Unassembled WGS sequence"/>
</dbReference>
<organism evidence="1 2">
    <name type="scientific">Rubroshorea leprosula</name>
    <dbReference type="NCBI Taxonomy" id="152421"/>
    <lineage>
        <taxon>Eukaryota</taxon>
        <taxon>Viridiplantae</taxon>
        <taxon>Streptophyta</taxon>
        <taxon>Embryophyta</taxon>
        <taxon>Tracheophyta</taxon>
        <taxon>Spermatophyta</taxon>
        <taxon>Magnoliopsida</taxon>
        <taxon>eudicotyledons</taxon>
        <taxon>Gunneridae</taxon>
        <taxon>Pentapetalae</taxon>
        <taxon>rosids</taxon>
        <taxon>malvids</taxon>
        <taxon>Malvales</taxon>
        <taxon>Dipterocarpaceae</taxon>
        <taxon>Rubroshorea</taxon>
    </lineage>
</organism>
<name>A0AAV5JHF9_9ROSI</name>
<dbReference type="AlphaFoldDB" id="A0AAV5JHF9"/>
<proteinExistence type="predicted"/>
<keyword evidence="2" id="KW-1185">Reference proteome</keyword>
<protein>
    <submittedName>
        <fullName evidence="1">Uncharacterized protein</fullName>
    </submittedName>
</protein>
<dbReference type="EMBL" id="BPVZ01000032">
    <property type="protein sequence ID" value="GKV10290.1"/>
    <property type="molecule type" value="Genomic_DNA"/>
</dbReference>
<evidence type="ECO:0000313" key="1">
    <source>
        <dbReference type="EMBL" id="GKV10290.1"/>
    </source>
</evidence>
<sequence>MMQFDYFLPFQLVGFKASPPSFIFFSSFFCSEESTATSLGISNLMTSGSFNSYY</sequence>